<name>A0A182ERF0_ONCOC</name>
<dbReference type="InterPro" id="IPR017943">
    <property type="entry name" value="Bactericidal_perm-incr_a/b_dom"/>
</dbReference>
<keyword evidence="2" id="KW-1185">Reference proteome</keyword>
<gene>
    <name evidence="1" type="ORF">NOO_LOCUS10716</name>
</gene>
<dbReference type="SUPFAM" id="SSF55394">
    <property type="entry name" value="Bactericidal permeability-increasing protein, BPI"/>
    <property type="match status" value="1"/>
</dbReference>
<evidence type="ECO:0000313" key="3">
    <source>
        <dbReference type="WBParaSite" id="nOo.2.0.1.t10716-RA"/>
    </source>
</evidence>
<dbReference type="WBParaSite" id="nOo.2.0.1.t10716-RA">
    <property type="protein sequence ID" value="nOo.2.0.1.t10716-RA"/>
    <property type="gene ID" value="nOo.2.0.1.g10716"/>
</dbReference>
<reference evidence="1 2" key="2">
    <citation type="submission" date="2018-08" db="EMBL/GenBank/DDBJ databases">
        <authorList>
            <person name="Laetsch R D."/>
            <person name="Stevens L."/>
            <person name="Kumar S."/>
            <person name="Blaxter L. M."/>
        </authorList>
    </citation>
    <scope>NUCLEOTIDE SEQUENCE [LARGE SCALE GENOMIC DNA]</scope>
</reference>
<protein>
    <submittedName>
        <fullName evidence="3">Fatty-acid and retinol-binding protein 1</fullName>
    </submittedName>
</protein>
<reference evidence="3" key="1">
    <citation type="submission" date="2016-06" db="UniProtKB">
        <authorList>
            <consortium name="WormBaseParasite"/>
        </authorList>
    </citation>
    <scope>IDENTIFICATION</scope>
</reference>
<dbReference type="OrthoDB" id="5788395at2759"/>
<proteinExistence type="predicted"/>
<dbReference type="Gene3D" id="3.15.20.10">
    <property type="entry name" value="Bactericidal permeability-increasing protein, domain 2"/>
    <property type="match status" value="1"/>
</dbReference>
<evidence type="ECO:0000313" key="2">
    <source>
        <dbReference type="Proteomes" id="UP000271087"/>
    </source>
</evidence>
<evidence type="ECO:0000313" key="1">
    <source>
        <dbReference type="EMBL" id="VDM94443.1"/>
    </source>
</evidence>
<organism evidence="3">
    <name type="scientific">Onchocerca ochengi</name>
    <name type="common">Filarial nematode worm</name>
    <dbReference type="NCBI Taxonomy" id="42157"/>
    <lineage>
        <taxon>Eukaryota</taxon>
        <taxon>Metazoa</taxon>
        <taxon>Ecdysozoa</taxon>
        <taxon>Nematoda</taxon>
        <taxon>Chromadorea</taxon>
        <taxon>Rhabditida</taxon>
        <taxon>Spirurina</taxon>
        <taxon>Spiruromorpha</taxon>
        <taxon>Filarioidea</taxon>
        <taxon>Onchocercidae</taxon>
        <taxon>Onchocerca</taxon>
    </lineage>
</organism>
<sequence length="387" mass="44260">DVELAVRIEQQNARVLSCSLRDTIVNATSTNYWMVDTLLYMARNPIRSHLQQLICPSISSYISKIESPVIMNVSLNDILPVHIRNVINTTDSSLFYRLTSVTVEEKHILIVTQIKWKSPFENDGVEYTNVSMKWNNENRIVIWIDDTALNDFLDQIDWNFQWMEETIAVTSPVIPLSSREFLSTLCTSCYFLLNVWANGSPILTATNGTVILENKIPYYCTLIEIHIYFELNIFFYFRRDKLNLRVVNPDKNVTSVFVSMFLSVTAELRPVIDSGTLRTLVQLLDTNVVMESGAFPPSWSFFVQDLIKGMITEMMWPEMRKQIEELTYSEGIPLATSCGIDPQNTEILIGEGRLGFSTILNLHSLESEQCLKDLKSALPNTAKLFPK</sequence>
<dbReference type="EMBL" id="UYRW01006464">
    <property type="protein sequence ID" value="VDM94443.1"/>
    <property type="molecule type" value="Genomic_DNA"/>
</dbReference>
<dbReference type="Proteomes" id="UP000271087">
    <property type="component" value="Unassembled WGS sequence"/>
</dbReference>
<dbReference type="GO" id="GO:0008289">
    <property type="term" value="F:lipid binding"/>
    <property type="evidence" value="ECO:0007669"/>
    <property type="project" value="InterPro"/>
</dbReference>
<accession>A0A182ERF0</accession>
<dbReference type="STRING" id="42157.A0A182ERF0"/>
<dbReference type="AlphaFoldDB" id="A0A182ERF0"/>